<feature type="compositionally biased region" description="Basic and acidic residues" evidence="1">
    <location>
        <begin position="384"/>
        <end position="397"/>
    </location>
</feature>
<evidence type="ECO:0000313" key="3">
    <source>
        <dbReference type="Proteomes" id="UP000549616"/>
    </source>
</evidence>
<accession>A0A853B1B5</accession>
<sequence>MMLVYGSVRTWNSGALDEADRQLRTLTDRLLGLGDELTVSAAPKGWHGRAADLAGDFHAQIADRMEHLVAEISATRGALQLAADRIIDLRHLVSEAESLARANRFALDDNGGVVDHGVSPDVPEDQVEDVTRERAKIRAELSDRVAQILRIASDIDTTCADVLDRAARGEIGDGGATTLADAAENGFAAEPEIPGRPEFPHTDEGAGEHGSDPWYTTGDDLVVHDLADAAAKFADAYGWTHAAEQMRKIATDAEENGTYGKPVPFTSKWYGHYVSGAESKDWYYAMGGFRYSLTGVATVHPPAEPGGQPEIEVDYRTHVYDRYNWDHGKQTQIGPVTISDDQMQELHRAGVAQEFDIAGSSGAQHYSGKTPGEWDAPDLPTGDAGRDGQRGDPARQR</sequence>
<feature type="region of interest" description="Disordered" evidence="1">
    <location>
        <begin position="357"/>
        <end position="397"/>
    </location>
</feature>
<evidence type="ECO:0000256" key="1">
    <source>
        <dbReference type="SAM" id="MobiDB-lite"/>
    </source>
</evidence>
<dbReference type="AlphaFoldDB" id="A0A853B1B5"/>
<gene>
    <name evidence="2" type="ORF">HNR02_001995</name>
</gene>
<comment type="caution">
    <text evidence="2">The sequence shown here is derived from an EMBL/GenBank/DDBJ whole genome shotgun (WGS) entry which is preliminary data.</text>
</comment>
<dbReference type="RefSeq" id="WP_179772873.1">
    <property type="nucleotide sequence ID" value="NZ_JACCFK010000001.1"/>
</dbReference>
<protein>
    <submittedName>
        <fullName evidence="2">Uncharacterized protein</fullName>
    </submittedName>
</protein>
<organism evidence="2 3">
    <name type="scientific">Amycolatopsis endophytica</name>
    <dbReference type="NCBI Taxonomy" id="860233"/>
    <lineage>
        <taxon>Bacteria</taxon>
        <taxon>Bacillati</taxon>
        <taxon>Actinomycetota</taxon>
        <taxon>Actinomycetes</taxon>
        <taxon>Pseudonocardiales</taxon>
        <taxon>Pseudonocardiaceae</taxon>
        <taxon>Amycolatopsis</taxon>
    </lineage>
</organism>
<evidence type="ECO:0000313" key="2">
    <source>
        <dbReference type="EMBL" id="NYI88672.1"/>
    </source>
</evidence>
<reference evidence="2 3" key="1">
    <citation type="submission" date="2020-07" db="EMBL/GenBank/DDBJ databases">
        <title>Sequencing the genomes of 1000 actinobacteria strains.</title>
        <authorList>
            <person name="Klenk H.-P."/>
        </authorList>
    </citation>
    <scope>NUCLEOTIDE SEQUENCE [LARGE SCALE GENOMIC DNA]</scope>
    <source>
        <strain evidence="2 3">DSM 104006</strain>
    </source>
</reference>
<keyword evidence="3" id="KW-1185">Reference proteome</keyword>
<name>A0A853B1B5_9PSEU</name>
<dbReference type="Proteomes" id="UP000549616">
    <property type="component" value="Unassembled WGS sequence"/>
</dbReference>
<dbReference type="EMBL" id="JACCFK010000001">
    <property type="protein sequence ID" value="NYI88672.1"/>
    <property type="molecule type" value="Genomic_DNA"/>
</dbReference>
<proteinExistence type="predicted"/>
<feature type="compositionally biased region" description="Basic and acidic residues" evidence="1">
    <location>
        <begin position="193"/>
        <end position="211"/>
    </location>
</feature>
<feature type="region of interest" description="Disordered" evidence="1">
    <location>
        <begin position="189"/>
        <end position="211"/>
    </location>
</feature>